<dbReference type="InterPro" id="IPR001245">
    <property type="entry name" value="Ser-Thr/Tyr_kinase_cat_dom"/>
</dbReference>
<dbReference type="SUPFAM" id="SSF81901">
    <property type="entry name" value="HCP-like"/>
    <property type="match status" value="2"/>
</dbReference>
<dbReference type="SMART" id="SM00671">
    <property type="entry name" value="SEL1"/>
    <property type="match status" value="9"/>
</dbReference>
<organism evidence="4 5">
    <name type="scientific">Tritrichomonas foetus</name>
    <dbReference type="NCBI Taxonomy" id="1144522"/>
    <lineage>
        <taxon>Eukaryota</taxon>
        <taxon>Metamonada</taxon>
        <taxon>Parabasalia</taxon>
        <taxon>Tritrichomonadida</taxon>
        <taxon>Tritrichomonadidae</taxon>
        <taxon>Tritrichomonas</taxon>
    </lineage>
</organism>
<dbReference type="EMBL" id="KX579649">
    <property type="protein sequence ID" value="ARM19881.1"/>
    <property type="molecule type" value="Genomic_DNA"/>
</dbReference>
<reference evidence="3" key="1">
    <citation type="submission" date="2016-07" db="EMBL/GenBank/DDBJ databases">
        <authorList>
            <person name="Rosa I.A."/>
            <person name="Brigido M.C."/>
            <person name="Santos E.O."/>
            <person name="Almeida L.G.P."/>
            <person name="Zingalli R.B."/>
            <person name="Vasconcelos A.T.R."/>
            <person name="Souza W."/>
            <person name="Benchimol M."/>
        </authorList>
    </citation>
    <scope>NUCLEOTIDE SEQUENCE</scope>
    <source>
        <strain evidence="3">24544</strain>
    </source>
</reference>
<dbReference type="OrthoDB" id="64419at2759"/>
<dbReference type="PANTHER" id="PTHR11102:SF160">
    <property type="entry name" value="ERAD-ASSOCIATED E3 UBIQUITIN-PROTEIN LIGASE COMPONENT HRD3"/>
    <property type="match status" value="1"/>
</dbReference>
<dbReference type="Proteomes" id="UP000179807">
    <property type="component" value="Unassembled WGS sequence"/>
</dbReference>
<accession>A0A1J4KCX9</accession>
<reference evidence="4 5" key="2">
    <citation type="submission" date="2016-10" db="EMBL/GenBank/DDBJ databases">
        <authorList>
            <person name="Benchimol M."/>
            <person name="Almeida L.G."/>
            <person name="Vasconcelos A.T."/>
            <person name="Perreira-Neves A."/>
            <person name="Rosa I.A."/>
            <person name="Tasca T."/>
            <person name="Bogo M.R."/>
            <person name="de Souza W."/>
        </authorList>
    </citation>
    <scope>NUCLEOTIDE SEQUENCE [LARGE SCALE GENOMIC DNA]</scope>
    <source>
        <strain evidence="4 5">K</strain>
    </source>
</reference>
<dbReference type="Gene3D" id="1.25.40.10">
    <property type="entry name" value="Tetratricopeptide repeat domain"/>
    <property type="match status" value="3"/>
</dbReference>
<comment type="similarity">
    <text evidence="1">Belongs to the sel-1 family.</text>
</comment>
<evidence type="ECO:0000259" key="2">
    <source>
        <dbReference type="PROSITE" id="PS50011"/>
    </source>
</evidence>
<evidence type="ECO:0000313" key="3">
    <source>
        <dbReference type="EMBL" id="ARM19881.1"/>
    </source>
</evidence>
<dbReference type="InterPro" id="IPR011009">
    <property type="entry name" value="Kinase-like_dom_sf"/>
</dbReference>
<gene>
    <name evidence="4" type="ORF">TRFO_24544</name>
</gene>
<dbReference type="GO" id="GO:0004672">
    <property type="term" value="F:protein kinase activity"/>
    <property type="evidence" value="ECO:0007669"/>
    <property type="project" value="InterPro"/>
</dbReference>
<feature type="domain" description="Protein kinase" evidence="2">
    <location>
        <begin position="1"/>
        <end position="276"/>
    </location>
</feature>
<dbReference type="InterPro" id="IPR000719">
    <property type="entry name" value="Prot_kinase_dom"/>
</dbReference>
<evidence type="ECO:0000313" key="5">
    <source>
        <dbReference type="Proteomes" id="UP000179807"/>
    </source>
</evidence>
<evidence type="ECO:0000256" key="1">
    <source>
        <dbReference type="ARBA" id="ARBA00038101"/>
    </source>
</evidence>
<dbReference type="Gene3D" id="1.10.510.10">
    <property type="entry name" value="Transferase(Phosphotransferase) domain 1"/>
    <property type="match status" value="1"/>
</dbReference>
<dbReference type="InterPro" id="IPR011990">
    <property type="entry name" value="TPR-like_helical_dom_sf"/>
</dbReference>
<dbReference type="PROSITE" id="PS50011">
    <property type="entry name" value="PROTEIN_KINASE_DOM"/>
    <property type="match status" value="1"/>
</dbReference>
<dbReference type="RefSeq" id="XP_068360429.1">
    <property type="nucleotide sequence ID" value="XM_068503809.1"/>
</dbReference>
<dbReference type="GO" id="GO:0005524">
    <property type="term" value="F:ATP binding"/>
    <property type="evidence" value="ECO:0007669"/>
    <property type="project" value="InterPro"/>
</dbReference>
<proteinExistence type="inferred from homology"/>
<dbReference type="PANTHER" id="PTHR11102">
    <property type="entry name" value="SEL-1-LIKE PROTEIN"/>
    <property type="match status" value="1"/>
</dbReference>
<dbReference type="GeneID" id="94838513"/>
<dbReference type="InterPro" id="IPR006597">
    <property type="entry name" value="Sel1-like"/>
</dbReference>
<name>A0A1J4KCX9_9EUKA</name>
<dbReference type="Pfam" id="PF08238">
    <property type="entry name" value="Sel1"/>
    <property type="match status" value="9"/>
</dbReference>
<dbReference type="InterPro" id="IPR050767">
    <property type="entry name" value="Sel1_AlgK"/>
</dbReference>
<protein>
    <recommendedName>
        <fullName evidence="2">Protein kinase domain-containing protein</fullName>
    </recommendedName>
</protein>
<reference evidence="3" key="3">
    <citation type="journal article" date="2017" name="Biol. Cell">
        <title>The costa of trichomonads: A complex macromolecular cytoskeleton structure made of uncommon proteins.</title>
        <authorList>
            <person name="de Andrade Rosa I."/>
            <person name="Brigido M.C."/>
            <person name="de Oliveira Santos E."/>
            <person name="Gonzaga L."/>
            <person name="Zingali R.B."/>
            <person name="de Vasconcelos A.T."/>
            <person name="de Souza W."/>
            <person name="Benchimol M."/>
        </authorList>
    </citation>
    <scope>NUCLEOTIDE SEQUENCE</scope>
    <source>
        <strain evidence="3">24544</strain>
    </source>
</reference>
<dbReference type="SUPFAM" id="SSF56112">
    <property type="entry name" value="Protein kinase-like (PK-like)"/>
    <property type="match status" value="1"/>
</dbReference>
<dbReference type="VEuPathDB" id="TrichDB:TRFO_24544"/>
<dbReference type="Pfam" id="PF07714">
    <property type="entry name" value="PK_Tyr_Ser-Thr"/>
    <property type="match status" value="1"/>
</dbReference>
<keyword evidence="5" id="KW-1185">Reference proteome</keyword>
<dbReference type="EMBL" id="MLAK01000701">
    <property type="protein sequence ID" value="OHT07293.1"/>
    <property type="molecule type" value="Genomic_DNA"/>
</dbReference>
<sequence length="685" mass="77036">METTSGSITKDFSEFIVTSIDYKVVKELSKPGDHFGKVELVETRIRDGEGGQQYVRIYLSNNQLIFANQVDLFACTEIHPALIHFEGFHFMPNRAAIVEYYPNKSLGHILRDIRKGIPHPEWNGTMKSRTVIGILAALTHLHNTDPDNYSHNYVCPDNILFDSLNEPKLINYTLGFTDEPITHAAYCAPELYNDPKASHFDNDIWCFGMLLYEIYTESLPYEGLSDEDIQEEITSGHLPDFLPPSNETDYLVGIIQNCLEFEPSNRPHFHHLYKFLNNLTDSLFPGTDMAIYEDYKTKVNARYDKIESLPMFEADNDDDEEINRPDIDVDSITTKAASGDPSACNHLGRIYQKGLYGFPVDLDRAFENYKKSADKGFSIGLYNVALCYCRGIGCEKDDSKAAVYMKQAADKHYSQAITTYAQMLENGIGVPKDISKAVRLFEQGIDEGVVECMYNLALILYEGNKVPQDIPRALRYYELAAKNGLSAATNDSAIHYLISPKDRDLTKGISLFKRAARQNNPTAMLNLGMIYETGTFMVGSRVIDIGLKDEEEAYKFYKKASSLGNVKAMVKTANCLNKGIGVRMDQEASRKLYQKAADENDTLAMHNLARMIHQGHGGPVNLIQADKLYKKAADLGVAPSAYWHGKLLMEGLPGGPAKNLREAKKYMQIAANKKIMDSVELLRRL</sequence>
<dbReference type="AlphaFoldDB" id="A0A1J4KCX9"/>
<evidence type="ECO:0000313" key="4">
    <source>
        <dbReference type="EMBL" id="OHT07293.1"/>
    </source>
</evidence>